<organism evidence="1 2">
    <name type="scientific">Cardiocondyla obscurior</name>
    <dbReference type="NCBI Taxonomy" id="286306"/>
    <lineage>
        <taxon>Eukaryota</taxon>
        <taxon>Metazoa</taxon>
        <taxon>Ecdysozoa</taxon>
        <taxon>Arthropoda</taxon>
        <taxon>Hexapoda</taxon>
        <taxon>Insecta</taxon>
        <taxon>Pterygota</taxon>
        <taxon>Neoptera</taxon>
        <taxon>Endopterygota</taxon>
        <taxon>Hymenoptera</taxon>
        <taxon>Apocrita</taxon>
        <taxon>Aculeata</taxon>
        <taxon>Formicoidea</taxon>
        <taxon>Formicidae</taxon>
        <taxon>Myrmicinae</taxon>
        <taxon>Cardiocondyla</taxon>
    </lineage>
</organism>
<reference evidence="1 2" key="1">
    <citation type="submission" date="2023-03" db="EMBL/GenBank/DDBJ databases">
        <title>High recombination rates correlate with genetic variation in Cardiocondyla obscurior ants.</title>
        <authorList>
            <person name="Errbii M."/>
        </authorList>
    </citation>
    <scope>NUCLEOTIDE SEQUENCE [LARGE SCALE GENOMIC DNA]</scope>
    <source>
        <strain evidence="1">Alpha-2009</strain>
        <tissue evidence="1">Whole body</tissue>
    </source>
</reference>
<gene>
    <name evidence="1" type="ORF">PUN28_001554</name>
</gene>
<dbReference type="EMBL" id="JADYXP020000001">
    <property type="protein sequence ID" value="KAL0134849.1"/>
    <property type="molecule type" value="Genomic_DNA"/>
</dbReference>
<accession>A0AAW2H5L7</accession>
<keyword evidence="2" id="KW-1185">Reference proteome</keyword>
<evidence type="ECO:0000313" key="1">
    <source>
        <dbReference type="EMBL" id="KAL0134849.1"/>
    </source>
</evidence>
<dbReference type="AlphaFoldDB" id="A0AAW2H5L7"/>
<name>A0AAW2H5L7_9HYME</name>
<evidence type="ECO:0000313" key="2">
    <source>
        <dbReference type="Proteomes" id="UP001430953"/>
    </source>
</evidence>
<dbReference type="Proteomes" id="UP001430953">
    <property type="component" value="Unassembled WGS sequence"/>
</dbReference>
<sequence>MTSHAIRTFLLYFLRRRAAPTDLRHTRNVFRSTLPHPFTALPARIFREIRRPPPMSGIGGGGGRGGYGNRLSKLLWLMIFFFFYGCIGKCRGGPARELSGRG</sequence>
<proteinExistence type="predicted"/>
<protein>
    <submittedName>
        <fullName evidence="1">Uncharacterized protein</fullName>
    </submittedName>
</protein>
<comment type="caution">
    <text evidence="1">The sequence shown here is derived from an EMBL/GenBank/DDBJ whole genome shotgun (WGS) entry which is preliminary data.</text>
</comment>